<evidence type="ECO:0000256" key="2">
    <source>
        <dbReference type="SAM" id="MobiDB-lite"/>
    </source>
</evidence>
<proteinExistence type="predicted"/>
<evidence type="ECO:0000313" key="4">
    <source>
        <dbReference type="Proteomes" id="UP001377567"/>
    </source>
</evidence>
<comment type="caution">
    <text evidence="3">The sequence shown here is derived from an EMBL/GenBank/DDBJ whole genome shotgun (WGS) entry which is preliminary data.</text>
</comment>
<accession>A0AAV5RZR4</accession>
<name>A0AAV5RZR4_MAUHU</name>
<dbReference type="Proteomes" id="UP001377567">
    <property type="component" value="Unassembled WGS sequence"/>
</dbReference>
<sequence length="209" mass="24765">MTSRQYAMELEQSLHTLERLRGHFEQLENNLKILRKSSYQTYYNMYHTKYTVIDPSREYVSNEVQVGDDRNSEREIEYASGDQEESNEASDSSDYVDSAEEMEFQRRLQKITQNSDSVRYRPTRSHRISRDRGDDEEYSEVASSMSPSLNELPVKLVLPVGHPIRESNWTARERYKPDNVEDDHYVIPSISLRDLYDNQHIQDIVKRFK</sequence>
<dbReference type="EMBL" id="BTGD01000010">
    <property type="protein sequence ID" value="GMM56941.1"/>
    <property type="molecule type" value="Genomic_DNA"/>
</dbReference>
<protein>
    <submittedName>
        <fullName evidence="3">Uncharacterized protein</fullName>
    </submittedName>
</protein>
<gene>
    <name evidence="3" type="ORF">DAKH74_035570</name>
</gene>
<keyword evidence="1" id="KW-0175">Coiled coil</keyword>
<evidence type="ECO:0000256" key="1">
    <source>
        <dbReference type="SAM" id="Coils"/>
    </source>
</evidence>
<feature type="region of interest" description="Disordered" evidence="2">
    <location>
        <begin position="64"/>
        <end position="137"/>
    </location>
</feature>
<dbReference type="AlphaFoldDB" id="A0AAV5RZR4"/>
<feature type="coiled-coil region" evidence="1">
    <location>
        <begin position="10"/>
        <end position="37"/>
    </location>
</feature>
<feature type="compositionally biased region" description="Basic and acidic residues" evidence="2">
    <location>
        <begin position="67"/>
        <end position="77"/>
    </location>
</feature>
<keyword evidence="4" id="KW-1185">Reference proteome</keyword>
<organism evidence="3 4">
    <name type="scientific">Maudiozyma humilis</name>
    <name type="common">Sour dough yeast</name>
    <name type="synonym">Kazachstania humilis</name>
    <dbReference type="NCBI Taxonomy" id="51915"/>
    <lineage>
        <taxon>Eukaryota</taxon>
        <taxon>Fungi</taxon>
        <taxon>Dikarya</taxon>
        <taxon>Ascomycota</taxon>
        <taxon>Saccharomycotina</taxon>
        <taxon>Saccharomycetes</taxon>
        <taxon>Saccharomycetales</taxon>
        <taxon>Saccharomycetaceae</taxon>
        <taxon>Maudiozyma</taxon>
    </lineage>
</organism>
<evidence type="ECO:0000313" key="3">
    <source>
        <dbReference type="EMBL" id="GMM56941.1"/>
    </source>
</evidence>
<reference evidence="3 4" key="1">
    <citation type="journal article" date="2023" name="Elife">
        <title>Identification of key yeast species and microbe-microbe interactions impacting larval growth of Drosophila in the wild.</title>
        <authorList>
            <person name="Mure A."/>
            <person name="Sugiura Y."/>
            <person name="Maeda R."/>
            <person name="Honda K."/>
            <person name="Sakurai N."/>
            <person name="Takahashi Y."/>
            <person name="Watada M."/>
            <person name="Katoh T."/>
            <person name="Gotoh A."/>
            <person name="Gotoh Y."/>
            <person name="Taniguchi I."/>
            <person name="Nakamura K."/>
            <person name="Hayashi T."/>
            <person name="Katayama T."/>
            <person name="Uemura T."/>
            <person name="Hattori Y."/>
        </authorList>
    </citation>
    <scope>NUCLEOTIDE SEQUENCE [LARGE SCALE GENOMIC DNA]</scope>
    <source>
        <strain evidence="3 4">KH-74</strain>
    </source>
</reference>